<organism evidence="4 5">
    <name type="scientific">Monilinia fructicola</name>
    <name type="common">Brown rot fungus</name>
    <name type="synonym">Ciboria fructicola</name>
    <dbReference type="NCBI Taxonomy" id="38448"/>
    <lineage>
        <taxon>Eukaryota</taxon>
        <taxon>Fungi</taxon>
        <taxon>Dikarya</taxon>
        <taxon>Ascomycota</taxon>
        <taxon>Pezizomycotina</taxon>
        <taxon>Leotiomycetes</taxon>
        <taxon>Helotiales</taxon>
        <taxon>Sclerotiniaceae</taxon>
        <taxon>Monilinia</taxon>
    </lineage>
</organism>
<proteinExistence type="predicted"/>
<dbReference type="Proteomes" id="UP000322873">
    <property type="component" value="Unassembled WGS sequence"/>
</dbReference>
<feature type="transmembrane region" description="Helical" evidence="2">
    <location>
        <begin position="517"/>
        <end position="538"/>
    </location>
</feature>
<feature type="region of interest" description="Disordered" evidence="1">
    <location>
        <begin position="90"/>
        <end position="328"/>
    </location>
</feature>
<dbReference type="EMBL" id="VICG01000010">
    <property type="protein sequence ID" value="KAA8567749.1"/>
    <property type="molecule type" value="Genomic_DNA"/>
</dbReference>
<dbReference type="AlphaFoldDB" id="A0A5M9JIE5"/>
<feature type="compositionally biased region" description="Polar residues" evidence="1">
    <location>
        <begin position="273"/>
        <end position="290"/>
    </location>
</feature>
<protein>
    <recommendedName>
        <fullName evidence="3">Nitrogen regulatory protein areA GATA-like domain-containing protein</fullName>
    </recommendedName>
</protein>
<feature type="compositionally biased region" description="Polar residues" evidence="1">
    <location>
        <begin position="372"/>
        <end position="385"/>
    </location>
</feature>
<evidence type="ECO:0000256" key="2">
    <source>
        <dbReference type="SAM" id="Phobius"/>
    </source>
</evidence>
<evidence type="ECO:0000313" key="5">
    <source>
        <dbReference type="Proteomes" id="UP000322873"/>
    </source>
</evidence>
<accession>A0A5M9JIE5</accession>
<keyword evidence="2" id="KW-1133">Transmembrane helix</keyword>
<feature type="compositionally biased region" description="Polar residues" evidence="1">
    <location>
        <begin position="113"/>
        <end position="125"/>
    </location>
</feature>
<gene>
    <name evidence="4" type="ORF">EYC84_008217</name>
</gene>
<feature type="compositionally biased region" description="Low complexity" evidence="1">
    <location>
        <begin position="234"/>
        <end position="249"/>
    </location>
</feature>
<reference evidence="4 5" key="1">
    <citation type="submission" date="2019-06" db="EMBL/GenBank/DDBJ databases">
        <title>Genome Sequence of the Brown Rot Fungal Pathogen Monilinia fructicola.</title>
        <authorList>
            <person name="De Miccolis Angelini R.M."/>
            <person name="Landi L."/>
            <person name="Abate D."/>
            <person name="Pollastro S."/>
            <person name="Romanazzi G."/>
            <person name="Faretra F."/>
        </authorList>
    </citation>
    <scope>NUCLEOTIDE SEQUENCE [LARGE SCALE GENOMIC DNA]</scope>
    <source>
        <strain evidence="4 5">Mfrc123</strain>
    </source>
</reference>
<feature type="region of interest" description="Disordered" evidence="1">
    <location>
        <begin position="417"/>
        <end position="443"/>
    </location>
</feature>
<evidence type="ECO:0000259" key="3">
    <source>
        <dbReference type="Pfam" id="PF08550"/>
    </source>
</evidence>
<feature type="region of interest" description="Disordered" evidence="1">
    <location>
        <begin position="359"/>
        <end position="393"/>
    </location>
</feature>
<name>A0A5M9JIE5_MONFR</name>
<feature type="compositionally biased region" description="Basic and acidic residues" evidence="1">
    <location>
        <begin position="199"/>
        <end position="212"/>
    </location>
</feature>
<sequence length="562" mass="60640">MALILPKGIVVNSPQIGSTIERIKNDPLDLADIARFWKVYTTTKRRLLDPTAERLENYWWRIWGSRSRELDASTVARLFVHISDGDTFVPLKGPPNRYESETPMNSAACMGKTASSTSVARASNESRPSTTPTSATRTSAPMPPPILKKSRGPSGNGPRPTARFISPAASEDESSNSGSTNKHVVVQSPSPPPEQASTIDEKMEKEKVDRKLMPAPASKKFVASASKKKRPVVVRRQSSQTSQSSNDSAARVSGGQGQQNRNLGRVPPLSVQPGRNQIPQENMVPRSTISPIKRTFSKSAAPARGGSRKLASTREESAEVEPAQAGPVSNLQALSNQVPAPLVSDAEFKVQRLLLDNTKTASMLPSGPPSPDSQTSITSKDSSTGKPPGYRKISGKHLLQHQSKGIVSSAPTLADATGHLDLGSGSHNTTAPASPEKSGKGKARTLVKDLFTKKSMPQVASSKAPESVLSSSGPLSKSQSQLSLLLERDQARGSLSNKGKQAMNMIHMMNKSVSMALRFYCCIKGALGTGLLLVSWILRVNRLHIWLRSFWDWLHLGMELLN</sequence>
<keyword evidence="2" id="KW-0812">Transmembrane</keyword>
<dbReference type="Pfam" id="PF08550">
    <property type="entry name" value="GATA_AreA"/>
    <property type="match status" value="1"/>
</dbReference>
<feature type="domain" description="Nitrogen regulatory protein areA GATA-like" evidence="3">
    <location>
        <begin position="37"/>
        <end position="64"/>
    </location>
</feature>
<keyword evidence="2" id="KW-0472">Membrane</keyword>
<dbReference type="InterPro" id="IPR013860">
    <property type="entry name" value="AreA_GATA"/>
</dbReference>
<feature type="compositionally biased region" description="Low complexity" evidence="1">
    <location>
        <begin position="126"/>
        <end position="140"/>
    </location>
</feature>
<keyword evidence="5" id="KW-1185">Reference proteome</keyword>
<comment type="caution">
    <text evidence="4">The sequence shown here is derived from an EMBL/GenBank/DDBJ whole genome shotgun (WGS) entry which is preliminary data.</text>
</comment>
<feature type="region of interest" description="Disordered" evidence="1">
    <location>
        <begin position="456"/>
        <end position="475"/>
    </location>
</feature>
<evidence type="ECO:0000256" key="1">
    <source>
        <dbReference type="SAM" id="MobiDB-lite"/>
    </source>
</evidence>
<evidence type="ECO:0000313" key="4">
    <source>
        <dbReference type="EMBL" id="KAA8567749.1"/>
    </source>
</evidence>
<dbReference type="VEuPathDB" id="FungiDB:MFRU_010g01240"/>